<feature type="transmembrane region" description="Helical" evidence="1">
    <location>
        <begin position="65"/>
        <end position="85"/>
    </location>
</feature>
<feature type="transmembrane region" description="Helical" evidence="1">
    <location>
        <begin position="34"/>
        <end position="53"/>
    </location>
</feature>
<dbReference type="EMBL" id="LOPV01000173">
    <property type="protein sequence ID" value="KTG27441.1"/>
    <property type="molecule type" value="Genomic_DNA"/>
</dbReference>
<gene>
    <name evidence="3" type="ORF">AUR66_14130</name>
</gene>
<dbReference type="Proteomes" id="UP000053157">
    <property type="component" value="Unassembled WGS sequence"/>
</dbReference>
<accession>A0A0W1SM95</accession>
<comment type="caution">
    <text evidence="3">The sequence shown here is derived from an EMBL/GenBank/DDBJ whole genome shotgun (WGS) entry which is preliminary data.</text>
</comment>
<keyword evidence="4" id="KW-1185">Reference proteome</keyword>
<dbReference type="AlphaFoldDB" id="A0A0W1SM95"/>
<dbReference type="Pfam" id="PF24460">
    <property type="entry name" value="DUF7575"/>
    <property type="match status" value="1"/>
</dbReference>
<keyword evidence="1" id="KW-0812">Transmembrane</keyword>
<protein>
    <recommendedName>
        <fullName evidence="2">DUF7575 domain-containing protein</fullName>
    </recommendedName>
</protein>
<feature type="domain" description="DUF7575" evidence="2">
    <location>
        <begin position="103"/>
        <end position="129"/>
    </location>
</feature>
<feature type="transmembrane region" description="Helical" evidence="1">
    <location>
        <begin position="7"/>
        <end position="27"/>
    </location>
</feature>
<reference evidence="3 4" key="1">
    <citation type="submission" date="2015-12" db="EMBL/GenBank/DDBJ databases">
        <title>Haloferax profundi sp. nov. isolated from the Discovery deep brine-seawater interface in the Red Sea.</title>
        <authorList>
            <person name="Zhang G."/>
            <person name="Stingl U."/>
            <person name="Rashid M."/>
        </authorList>
    </citation>
    <scope>NUCLEOTIDE SEQUENCE [LARGE SCALE GENOMIC DNA]</scope>
    <source>
        <strain evidence="3 4">SB29</strain>
    </source>
</reference>
<sequence>MSGLTKVRPWLAAILGLAVTGLGHLYLRRWRRAALWVALAFAITVFFVPTGSVESLTTGGEIPPLVDVLPVLAVSLVSVLDAFVLGMKQVAEPSEPAVVDESEAVSCPQCGRDVDPDLDFCHWCTTRLDEQRDD</sequence>
<dbReference type="InterPro" id="IPR055997">
    <property type="entry name" value="DUF7575"/>
</dbReference>
<keyword evidence="1" id="KW-0472">Membrane</keyword>
<evidence type="ECO:0000259" key="2">
    <source>
        <dbReference type="Pfam" id="PF24460"/>
    </source>
</evidence>
<evidence type="ECO:0000256" key="1">
    <source>
        <dbReference type="SAM" id="Phobius"/>
    </source>
</evidence>
<evidence type="ECO:0000313" key="4">
    <source>
        <dbReference type="Proteomes" id="UP000053157"/>
    </source>
</evidence>
<dbReference type="OrthoDB" id="204947at2157"/>
<organism evidence="3 4">
    <name type="scientific">Haloferax profundi</name>
    <dbReference type="NCBI Taxonomy" id="1544718"/>
    <lineage>
        <taxon>Archaea</taxon>
        <taxon>Methanobacteriati</taxon>
        <taxon>Methanobacteriota</taxon>
        <taxon>Stenosarchaea group</taxon>
        <taxon>Halobacteria</taxon>
        <taxon>Halobacteriales</taxon>
        <taxon>Haloferacaceae</taxon>
        <taxon>Haloferax</taxon>
    </lineage>
</organism>
<name>A0A0W1SM95_9EURY</name>
<dbReference type="RefSeq" id="WP_058572146.1">
    <property type="nucleotide sequence ID" value="NZ_LOPV01000173.1"/>
</dbReference>
<evidence type="ECO:0000313" key="3">
    <source>
        <dbReference type="EMBL" id="KTG27441.1"/>
    </source>
</evidence>
<proteinExistence type="predicted"/>
<keyword evidence="1" id="KW-1133">Transmembrane helix</keyword>